<dbReference type="Proteomes" id="UP001229421">
    <property type="component" value="Unassembled WGS sequence"/>
</dbReference>
<gene>
    <name evidence="2" type="ORF">QVD17_11990</name>
</gene>
<keyword evidence="3" id="KW-1185">Reference proteome</keyword>
<organism evidence="2 3">
    <name type="scientific">Tagetes erecta</name>
    <name type="common">African marigold</name>
    <dbReference type="NCBI Taxonomy" id="13708"/>
    <lineage>
        <taxon>Eukaryota</taxon>
        <taxon>Viridiplantae</taxon>
        <taxon>Streptophyta</taxon>
        <taxon>Embryophyta</taxon>
        <taxon>Tracheophyta</taxon>
        <taxon>Spermatophyta</taxon>
        <taxon>Magnoliopsida</taxon>
        <taxon>eudicotyledons</taxon>
        <taxon>Gunneridae</taxon>
        <taxon>Pentapetalae</taxon>
        <taxon>asterids</taxon>
        <taxon>campanulids</taxon>
        <taxon>Asterales</taxon>
        <taxon>Asteraceae</taxon>
        <taxon>Asteroideae</taxon>
        <taxon>Heliantheae alliance</taxon>
        <taxon>Tageteae</taxon>
        <taxon>Tagetes</taxon>
    </lineage>
</organism>
<feature type="compositionally biased region" description="Acidic residues" evidence="1">
    <location>
        <begin position="50"/>
        <end position="83"/>
    </location>
</feature>
<dbReference type="EMBL" id="JAUHHV010000003">
    <property type="protein sequence ID" value="KAK1429772.1"/>
    <property type="molecule type" value="Genomic_DNA"/>
</dbReference>
<evidence type="ECO:0000313" key="3">
    <source>
        <dbReference type="Proteomes" id="UP001229421"/>
    </source>
</evidence>
<reference evidence="2" key="1">
    <citation type="journal article" date="2023" name="bioRxiv">
        <title>Improved chromosome-level genome assembly for marigold (Tagetes erecta).</title>
        <authorList>
            <person name="Jiang F."/>
            <person name="Yuan L."/>
            <person name="Wang S."/>
            <person name="Wang H."/>
            <person name="Xu D."/>
            <person name="Wang A."/>
            <person name="Fan W."/>
        </authorList>
    </citation>
    <scope>NUCLEOTIDE SEQUENCE</scope>
    <source>
        <strain evidence="2">WSJ</strain>
        <tissue evidence="2">Leaf</tissue>
    </source>
</reference>
<proteinExistence type="predicted"/>
<feature type="compositionally biased region" description="Basic and acidic residues" evidence="1">
    <location>
        <begin position="159"/>
        <end position="171"/>
    </location>
</feature>
<evidence type="ECO:0000256" key="1">
    <source>
        <dbReference type="SAM" id="MobiDB-lite"/>
    </source>
</evidence>
<feature type="compositionally biased region" description="Acidic residues" evidence="1">
    <location>
        <begin position="29"/>
        <end position="42"/>
    </location>
</feature>
<sequence>MRDIANNVEDIEVIYHPISHGEIVNPADLVDEVPDNQLDDDEYFARHPEDENEGEDESESDDIDDDSGNDGDDGNDSNMEESAESIHEEAENVEVDESTEIETENVETIEPMMTDEPIEVEKAVEEIAVEVPKEITVQYAECNALRAEKEVLEKWIKEEEAVSSESDKDFTVDEDVGVSETPRDVAVYQTRSQRSKTVTEPIVESVPIPDEAVAAVNFDKAEGKRKLDAVPEITREEVVVKKARIEETVQIEPIQSESVTEVEVSEVAKVDEAVKEIETDKTVQIEPIQSESVLIAEVPEVVELVENVQETVTEEEF</sequence>
<accession>A0AAD8KV94</accession>
<feature type="region of interest" description="Disordered" evidence="1">
    <location>
        <begin position="26"/>
        <end position="115"/>
    </location>
</feature>
<comment type="caution">
    <text evidence="2">The sequence shown here is derived from an EMBL/GenBank/DDBJ whole genome shotgun (WGS) entry which is preliminary data.</text>
</comment>
<evidence type="ECO:0000313" key="2">
    <source>
        <dbReference type="EMBL" id="KAK1429772.1"/>
    </source>
</evidence>
<feature type="compositionally biased region" description="Acidic residues" evidence="1">
    <location>
        <begin position="91"/>
        <end position="107"/>
    </location>
</feature>
<name>A0AAD8KV94_TARER</name>
<protein>
    <submittedName>
        <fullName evidence="2">Uncharacterized protein</fullName>
    </submittedName>
</protein>
<feature type="region of interest" description="Disordered" evidence="1">
    <location>
        <begin position="159"/>
        <end position="192"/>
    </location>
</feature>
<dbReference type="AlphaFoldDB" id="A0AAD8KV94"/>